<keyword evidence="1" id="KW-0472">Membrane</keyword>
<evidence type="ECO:0000313" key="2">
    <source>
        <dbReference type="EMBL" id="AZI75918.1"/>
    </source>
</evidence>
<reference evidence="2" key="1">
    <citation type="journal article" date="2018" name="Environ. Microbiol.">
        <title>New archaeal viruses discovered by metagenomic analysis of viral communities in enrichment cultures.</title>
        <authorList>
            <person name="Liu Y."/>
            <person name="Brandt D."/>
            <person name="Ishino S."/>
            <person name="Ishino Y."/>
            <person name="Koonin E.V."/>
            <person name="Kalinowski J."/>
            <person name="Krupovic M."/>
            <person name="Prangishvili D."/>
        </authorList>
    </citation>
    <scope>NUCLEOTIDE SEQUENCE [LARGE SCALE GENOMIC DNA]</scope>
</reference>
<dbReference type="Proteomes" id="UP000277970">
    <property type="component" value="Segment"/>
</dbReference>
<feature type="transmembrane region" description="Helical" evidence="1">
    <location>
        <begin position="96"/>
        <end position="115"/>
    </location>
</feature>
<sequence>MTSEHALRFVYGIIPIFCLLISLLYRIIHNINYIIYIAILIAIVWSVYEIYYSYIYEKILGFVIVTFVLIALTFGINLAFFFLTWDFSPQKILNDIPLIISFIIYFILGILLNFSREFKEIIKRR</sequence>
<keyword evidence="1" id="KW-1133">Transmembrane helix</keyword>
<name>A0A3Q8Q9G6_9VIRU</name>
<proteinExistence type="predicted"/>
<feature type="transmembrane region" description="Helical" evidence="1">
    <location>
        <begin position="59"/>
        <end position="84"/>
    </location>
</feature>
<accession>A0A3Q8Q9G6</accession>
<keyword evidence="3" id="KW-1185">Reference proteome</keyword>
<evidence type="ECO:0000313" key="3">
    <source>
        <dbReference type="Proteomes" id="UP000277970"/>
    </source>
</evidence>
<organism evidence="2">
    <name type="scientific">Sulfolobales Beppu rod-shaped virus 1</name>
    <dbReference type="NCBI Taxonomy" id="2493121"/>
    <lineage>
        <taxon>Viruses</taxon>
        <taxon>Adnaviria</taxon>
        <taxon>Zilligvirae</taxon>
        <taxon>Taleaviricota</taxon>
        <taxon>Tokiviricetes</taxon>
        <taxon>Ligamenvirales</taxon>
        <taxon>Rudiviridae</taxon>
        <taxon>Japarudivirus</taxon>
        <taxon>Japarudivirus beppuense</taxon>
        <taxon>Japarudivirus SBRV1</taxon>
    </lineage>
</organism>
<feature type="transmembrane region" description="Helical" evidence="1">
    <location>
        <begin position="34"/>
        <end position="52"/>
    </location>
</feature>
<feature type="transmembrane region" description="Helical" evidence="1">
    <location>
        <begin position="9"/>
        <end position="28"/>
    </location>
</feature>
<dbReference type="EMBL" id="MK064565">
    <property type="protein sequence ID" value="AZI75918.1"/>
    <property type="molecule type" value="Genomic_DNA"/>
</dbReference>
<keyword evidence="1" id="KW-0812">Transmembrane</keyword>
<gene>
    <name evidence="2" type="ORF">SBRV1_gp29</name>
</gene>
<protein>
    <submittedName>
        <fullName evidence="2">Uncharacterized protein</fullName>
    </submittedName>
</protein>
<evidence type="ECO:0000256" key="1">
    <source>
        <dbReference type="SAM" id="Phobius"/>
    </source>
</evidence>